<dbReference type="PROSITE" id="PS51257">
    <property type="entry name" value="PROKAR_LIPOPROTEIN"/>
    <property type="match status" value="1"/>
</dbReference>
<feature type="chain" id="PRO_5046784085" evidence="1">
    <location>
        <begin position="24"/>
        <end position="488"/>
    </location>
</feature>
<feature type="signal peptide" evidence="1">
    <location>
        <begin position="1"/>
        <end position="23"/>
    </location>
</feature>
<keyword evidence="3" id="KW-1185">Reference proteome</keyword>
<dbReference type="InterPro" id="IPR041662">
    <property type="entry name" value="SusD-like_2"/>
</dbReference>
<dbReference type="Pfam" id="PF12771">
    <property type="entry name" value="SusD-like_2"/>
    <property type="match status" value="1"/>
</dbReference>
<evidence type="ECO:0000256" key="1">
    <source>
        <dbReference type="SAM" id="SignalP"/>
    </source>
</evidence>
<organism evidence="2 3">
    <name type="scientific">Rhodocytophaga aerolata</name>
    <dbReference type="NCBI Taxonomy" id="455078"/>
    <lineage>
        <taxon>Bacteria</taxon>
        <taxon>Pseudomonadati</taxon>
        <taxon>Bacteroidota</taxon>
        <taxon>Cytophagia</taxon>
        <taxon>Cytophagales</taxon>
        <taxon>Rhodocytophagaceae</taxon>
        <taxon>Rhodocytophaga</taxon>
    </lineage>
</organism>
<dbReference type="SUPFAM" id="SSF48452">
    <property type="entry name" value="TPR-like"/>
    <property type="match status" value="1"/>
</dbReference>
<dbReference type="RefSeq" id="WP_302040797.1">
    <property type="nucleotide sequence ID" value="NZ_JAUKPO010000024.1"/>
</dbReference>
<sequence>MKIHRYILLTLAGWMLISSCTSDFDEINTNPNDPTNISPQFLLPYAIESSVDRYWGHRTRFERLNLDGAMLWMQYLARNIYSNEGDNYSISPALHANNWKGFYNDGLVNFERIVTLAGTEGTMANTNYEGVALVMRSWVFSILTDSYGAIPYSQALKGTAKEAIASPEYDSQEEVYAGLLNDLKMANEKLVVGGPAIAGDILYSGDILKWKKFANSLRLRLANRQAAKKPAESKAIMAEILADPATYPVFTSNADNASLKHTSTLPSNNEWHQVMVQDGRTDWNISQTLADKLNSLNDTRITVFGQPNTSGQYSGIPNGLPDAIATTYLSTASKLGNYFMQPSTPSVIMTFAELQFILAEAAVDGDISIGDAQTYFEQGVDASFKQYELTVPEGYLVTVGAATKEKIMEQKWIALFGQGVEAWTEYRRTGLPVFPARDPRAVFDNNGVLPTRLRYPSSEESLNGANMRTGVTLNGGDNDMVTTLWWTE</sequence>
<evidence type="ECO:0000313" key="3">
    <source>
        <dbReference type="Proteomes" id="UP001168528"/>
    </source>
</evidence>
<dbReference type="Proteomes" id="UP001168528">
    <property type="component" value="Unassembled WGS sequence"/>
</dbReference>
<keyword evidence="2" id="KW-0449">Lipoprotein</keyword>
<gene>
    <name evidence="2" type="ORF">Q0590_27190</name>
</gene>
<reference evidence="2" key="1">
    <citation type="submission" date="2023-07" db="EMBL/GenBank/DDBJ databases">
        <title>The genome sequence of Rhodocytophaga aerolata KACC 12507.</title>
        <authorList>
            <person name="Zhang X."/>
        </authorList>
    </citation>
    <scope>NUCLEOTIDE SEQUENCE</scope>
    <source>
        <strain evidence="2">KACC 12507</strain>
    </source>
</reference>
<dbReference type="CDD" id="cd08977">
    <property type="entry name" value="SusD"/>
    <property type="match status" value="1"/>
</dbReference>
<dbReference type="Gene3D" id="1.25.40.390">
    <property type="match status" value="1"/>
</dbReference>
<keyword evidence="1" id="KW-0732">Signal</keyword>
<proteinExistence type="predicted"/>
<protein>
    <submittedName>
        <fullName evidence="2">SusD/RagB family nutrient-binding outer membrane lipoprotein</fullName>
    </submittedName>
</protein>
<evidence type="ECO:0000313" key="2">
    <source>
        <dbReference type="EMBL" id="MDO1449995.1"/>
    </source>
</evidence>
<comment type="caution">
    <text evidence="2">The sequence shown here is derived from an EMBL/GenBank/DDBJ whole genome shotgun (WGS) entry which is preliminary data.</text>
</comment>
<dbReference type="EMBL" id="JAUKPO010000024">
    <property type="protein sequence ID" value="MDO1449995.1"/>
    <property type="molecule type" value="Genomic_DNA"/>
</dbReference>
<dbReference type="InterPro" id="IPR011990">
    <property type="entry name" value="TPR-like_helical_dom_sf"/>
</dbReference>
<accession>A0ABT8RGQ7</accession>
<name>A0ABT8RGQ7_9BACT</name>